<proteinExistence type="predicted"/>
<reference evidence="1 2" key="1">
    <citation type="submission" date="2020-10" db="EMBL/GenBank/DDBJ databases">
        <title>Sequencing the genomes of 1000 actinobacteria strains.</title>
        <authorList>
            <person name="Klenk H.-P."/>
        </authorList>
    </citation>
    <scope>NUCLEOTIDE SEQUENCE [LARGE SCALE GENOMIC DNA]</scope>
    <source>
        <strain evidence="1 2">DSM 46744</strain>
    </source>
</reference>
<comment type="caution">
    <text evidence="1">The sequence shown here is derived from an EMBL/GenBank/DDBJ whole genome shotgun (WGS) entry which is preliminary data.</text>
</comment>
<name>A0ABR9JR57_9ACTN</name>
<protein>
    <submittedName>
        <fullName evidence="1">Uncharacterized protein</fullName>
    </submittedName>
</protein>
<evidence type="ECO:0000313" key="2">
    <source>
        <dbReference type="Proteomes" id="UP000627838"/>
    </source>
</evidence>
<keyword evidence="2" id="KW-1185">Reference proteome</keyword>
<dbReference type="Proteomes" id="UP000627838">
    <property type="component" value="Unassembled WGS sequence"/>
</dbReference>
<sequence>MALGIEFANVVGRVSGLERDIDEFAAVQHNYIEDSHLFRVGFMSTGEALGLLDTLPEGSAALVTSDGPLPDWLRRGEVDGSYAVWHAAHEPGPVVPPLQGVLLQGPSRAREVVFRDAAATVRRLDAPDGTGHERLEVVRYWGLVDLEVLVVPNGTRTSVFRAARRRDRNRRCRPDIALLQWLERTLRAAGAR</sequence>
<accession>A0ABR9JR57</accession>
<evidence type="ECO:0000313" key="1">
    <source>
        <dbReference type="EMBL" id="MBE1533046.1"/>
    </source>
</evidence>
<dbReference type="RefSeq" id="WP_192759656.1">
    <property type="nucleotide sequence ID" value="NZ_JADBDZ010000001.1"/>
</dbReference>
<dbReference type="EMBL" id="JADBDZ010000001">
    <property type="protein sequence ID" value="MBE1533046.1"/>
    <property type="molecule type" value="Genomic_DNA"/>
</dbReference>
<gene>
    <name evidence="1" type="ORF">H4W34_002879</name>
</gene>
<organism evidence="1 2">
    <name type="scientific">Actinomadura algeriensis</name>
    <dbReference type="NCBI Taxonomy" id="1679523"/>
    <lineage>
        <taxon>Bacteria</taxon>
        <taxon>Bacillati</taxon>
        <taxon>Actinomycetota</taxon>
        <taxon>Actinomycetes</taxon>
        <taxon>Streptosporangiales</taxon>
        <taxon>Thermomonosporaceae</taxon>
        <taxon>Actinomadura</taxon>
    </lineage>
</organism>